<evidence type="ECO:0000313" key="2">
    <source>
        <dbReference type="EMBL" id="CAF4772264.1"/>
    </source>
</evidence>
<gene>
    <name evidence="2" type="ORF">OVN521_LOCUS50867</name>
</gene>
<protein>
    <submittedName>
        <fullName evidence="2">Uncharacterized protein</fullName>
    </submittedName>
</protein>
<keyword evidence="3" id="KW-1185">Reference proteome</keyword>
<feature type="region of interest" description="Disordered" evidence="1">
    <location>
        <begin position="1"/>
        <end position="24"/>
    </location>
</feature>
<evidence type="ECO:0000313" key="3">
    <source>
        <dbReference type="Proteomes" id="UP000663866"/>
    </source>
</evidence>
<sequence>CHMNNVDHGIAELESEDTSMLVDE</sequence>
<evidence type="ECO:0000256" key="1">
    <source>
        <dbReference type="SAM" id="MobiDB-lite"/>
    </source>
</evidence>
<feature type="non-terminal residue" evidence="2">
    <location>
        <position position="1"/>
    </location>
</feature>
<dbReference type="EMBL" id="CAJOBG010119442">
    <property type="protein sequence ID" value="CAF4772264.1"/>
    <property type="molecule type" value="Genomic_DNA"/>
</dbReference>
<accession>A0A821MMN0</accession>
<comment type="caution">
    <text evidence="2">The sequence shown here is derived from an EMBL/GenBank/DDBJ whole genome shotgun (WGS) entry which is preliminary data.</text>
</comment>
<feature type="compositionally biased region" description="Acidic residues" evidence="1">
    <location>
        <begin position="13"/>
        <end position="24"/>
    </location>
</feature>
<dbReference type="Proteomes" id="UP000663866">
    <property type="component" value="Unassembled WGS sequence"/>
</dbReference>
<organism evidence="2 3">
    <name type="scientific">Rotaria magnacalcarata</name>
    <dbReference type="NCBI Taxonomy" id="392030"/>
    <lineage>
        <taxon>Eukaryota</taxon>
        <taxon>Metazoa</taxon>
        <taxon>Spiralia</taxon>
        <taxon>Gnathifera</taxon>
        <taxon>Rotifera</taxon>
        <taxon>Eurotatoria</taxon>
        <taxon>Bdelloidea</taxon>
        <taxon>Philodinida</taxon>
        <taxon>Philodinidae</taxon>
        <taxon>Rotaria</taxon>
    </lineage>
</organism>
<reference evidence="2" key="1">
    <citation type="submission" date="2021-02" db="EMBL/GenBank/DDBJ databases">
        <authorList>
            <person name="Nowell W R."/>
        </authorList>
    </citation>
    <scope>NUCLEOTIDE SEQUENCE</scope>
</reference>
<name>A0A821MMN0_9BILA</name>
<proteinExistence type="predicted"/>
<dbReference type="AlphaFoldDB" id="A0A821MMN0"/>